<organism evidence="1 2">
    <name type="scientific">Bacillus swezeyi</name>
    <dbReference type="NCBI Taxonomy" id="1925020"/>
    <lineage>
        <taxon>Bacteria</taxon>
        <taxon>Bacillati</taxon>
        <taxon>Bacillota</taxon>
        <taxon>Bacilli</taxon>
        <taxon>Bacillales</taxon>
        <taxon>Bacillaceae</taxon>
        <taxon>Bacillus</taxon>
    </lineage>
</organism>
<accession>A0A5M8S3L4</accession>
<comment type="caution">
    <text evidence="1">The sequence shown here is derived from an EMBL/GenBank/DDBJ whole genome shotgun (WGS) entry which is preliminary data.</text>
</comment>
<dbReference type="Proteomes" id="UP000324326">
    <property type="component" value="Unassembled WGS sequence"/>
</dbReference>
<name>A0A5M8S3L4_9BACI</name>
<dbReference type="RefSeq" id="WP_148955498.1">
    <property type="nucleotide sequence ID" value="NZ_QSND01000001.1"/>
</dbReference>
<dbReference type="AlphaFoldDB" id="A0A5M8S3L4"/>
<evidence type="ECO:0000313" key="1">
    <source>
        <dbReference type="EMBL" id="KAA6452732.1"/>
    </source>
</evidence>
<evidence type="ECO:0000313" key="2">
    <source>
        <dbReference type="Proteomes" id="UP000324326"/>
    </source>
</evidence>
<protein>
    <submittedName>
        <fullName evidence="1">Phage holin</fullName>
    </submittedName>
</protein>
<dbReference type="NCBIfam" id="TIGR01598">
    <property type="entry name" value="holin_phiLC3"/>
    <property type="match status" value="1"/>
</dbReference>
<sequence length="84" mass="9391">MTKINWKVRLKKKTFLVTIFSATLLFVQTIASAFGYDITVFSTALTEKFNALLTLLVALGIVVDPTTKGISDSDQAMEYEEPRE</sequence>
<gene>
    <name evidence="1" type="ORF">DX927_00455</name>
</gene>
<dbReference type="EMBL" id="QSND01000001">
    <property type="protein sequence ID" value="KAA6452732.1"/>
    <property type="molecule type" value="Genomic_DNA"/>
</dbReference>
<dbReference type="InterPro" id="IPR006485">
    <property type="entry name" value="Phage-like_holin"/>
</dbReference>
<reference evidence="1 2" key="1">
    <citation type="submission" date="2018-08" db="EMBL/GenBank/DDBJ databases">
        <title>Bacillus phenotypic plasticity.</title>
        <authorList>
            <person name="Hurtado E."/>
        </authorList>
    </citation>
    <scope>NUCLEOTIDE SEQUENCE [LARGE SCALE GENOMIC DNA]</scope>
    <source>
        <strain evidence="1 2">427</strain>
    </source>
</reference>
<dbReference type="Pfam" id="PF04531">
    <property type="entry name" value="Phage_holin_1"/>
    <property type="match status" value="1"/>
</dbReference>
<proteinExistence type="predicted"/>